<dbReference type="Proteomes" id="UP000315938">
    <property type="component" value="Unassembled WGS sequence"/>
</dbReference>
<dbReference type="AlphaFoldDB" id="A0A553IHP8"/>
<feature type="transmembrane region" description="Helical" evidence="1">
    <location>
        <begin position="56"/>
        <end position="73"/>
    </location>
</feature>
<gene>
    <name evidence="2" type="ORF">FNV44_01410</name>
</gene>
<dbReference type="GeneID" id="41338995"/>
<dbReference type="RefSeq" id="WP_012242785.1">
    <property type="nucleotide sequence ID" value="NZ_JACAOE010000001.1"/>
</dbReference>
<feature type="transmembrane region" description="Helical" evidence="1">
    <location>
        <begin position="183"/>
        <end position="203"/>
    </location>
</feature>
<dbReference type="EMBL" id="VKID01000001">
    <property type="protein sequence ID" value="TRX99725.1"/>
    <property type="molecule type" value="Genomic_DNA"/>
</dbReference>
<organism evidence="2 3">
    <name type="scientific">Acholeplasma laidlawii</name>
    <dbReference type="NCBI Taxonomy" id="2148"/>
    <lineage>
        <taxon>Bacteria</taxon>
        <taxon>Bacillati</taxon>
        <taxon>Mycoplasmatota</taxon>
        <taxon>Mollicutes</taxon>
        <taxon>Acholeplasmatales</taxon>
        <taxon>Acholeplasmataceae</taxon>
        <taxon>Acholeplasma</taxon>
    </lineage>
</organism>
<protein>
    <submittedName>
        <fullName evidence="2">Uncharacterized protein</fullName>
    </submittedName>
</protein>
<comment type="caution">
    <text evidence="2">The sequence shown here is derived from an EMBL/GenBank/DDBJ whole genome shotgun (WGS) entry which is preliminary data.</text>
</comment>
<name>A0A553IHP8_ACHLA</name>
<feature type="transmembrane region" description="Helical" evidence="1">
    <location>
        <begin position="234"/>
        <end position="253"/>
    </location>
</feature>
<evidence type="ECO:0000313" key="2">
    <source>
        <dbReference type="EMBL" id="TRX99725.1"/>
    </source>
</evidence>
<reference evidence="2 3" key="1">
    <citation type="submission" date="2019-07" db="EMBL/GenBank/DDBJ databases">
        <title>Genome sequence of Acholeplasma laidlawii strain with increased resistance to erythromycin.</title>
        <authorList>
            <person name="Medvedeva E.S."/>
            <person name="Baranova N.B."/>
            <person name="Siniagina M.N."/>
            <person name="Mouzykantov A."/>
            <person name="Chernova O.A."/>
            <person name="Chernov V.M."/>
        </authorList>
    </citation>
    <scope>NUCLEOTIDE SEQUENCE [LARGE SCALE GENOMIC DNA]</scope>
    <source>
        <strain evidence="2 3">PG8REry</strain>
    </source>
</reference>
<feature type="transmembrane region" description="Helical" evidence="1">
    <location>
        <begin position="154"/>
        <end position="171"/>
    </location>
</feature>
<feature type="transmembrane region" description="Helical" evidence="1">
    <location>
        <begin position="210"/>
        <end position="228"/>
    </location>
</feature>
<feature type="transmembrane region" description="Helical" evidence="1">
    <location>
        <begin position="79"/>
        <end position="96"/>
    </location>
</feature>
<evidence type="ECO:0000313" key="3">
    <source>
        <dbReference type="Proteomes" id="UP000315938"/>
    </source>
</evidence>
<evidence type="ECO:0000256" key="1">
    <source>
        <dbReference type="SAM" id="Phobius"/>
    </source>
</evidence>
<keyword evidence="1" id="KW-0812">Transmembrane</keyword>
<keyword evidence="1" id="KW-0472">Membrane</keyword>
<feature type="transmembrane region" description="Helical" evidence="1">
    <location>
        <begin position="32"/>
        <end position="49"/>
    </location>
</feature>
<sequence>MKRRLLISLILILMLLISFMLVFPLMELDYSLIYTVFATISIVLLSVYLFSGTAKFIVMLIYSLVIILGLIILPDYEQAIIAVGSLMIILNPLSNFETHLEAKLIPTDTAPLSISIRGKYWPFYAYRQEMKNYVRLPQTKKLFTKSWYLKTRQLITILFLFTAIFLFINELKNIYIDLSNYNPLQVFTFYGVTSLFVLTFILYKNGFRAMFRAAIMFIFLPVIFAAWILPISFLSQVIFTVIISLLGITDIVYEKYLSLNRVAYSAYKYYDPDDQRHVYANEFYEPLVYNETYNIVGIYKFKTHVDEFHKHLNDILFYANRKHFMITAYTFNGKEMNVYTEFYHKHAKRAQNFKNYLENILHTNIEEQIVYDKYKQIYEKTFFHKTEYIVARALSLANLLKELQVTKRELIISIIFSFKNKEDILKLSKHYYVARMEELDDSDYLAARVSIKTPNSNFAIEQKIRDILLNAMIYQATYVRILVYYEGEKQR</sequence>
<feature type="transmembrane region" description="Helical" evidence="1">
    <location>
        <begin position="5"/>
        <end position="26"/>
    </location>
</feature>
<keyword evidence="1" id="KW-1133">Transmembrane helix</keyword>
<accession>A0A553IHP8</accession>
<proteinExistence type="predicted"/>